<sequence>MGGRFGAATVFAIAGLGAVSCAYNNRVNAQDTPEAASTPYTPPAPVVDTTPPANVTSVLLTPGNQNLRISWETPPQSDYKATRIYRAASSADLDSSATRTLVCENCSDPVTDASLTNGQTYWYRLIAYDQTGNAASGATVSASPSNATIACDNAADADCLQIATFNLEYFTSGFDGTYSTSRQTAKQTGVANIVLNNGLDIVALQEIKDASVFTSWVTSHLGSDWAYLLASSGCSARVAYIYKRSLVKLVSQEELATSPFNNGDWDGCLRRPLQAVFQAKHSDRQFRLINVHLKALTDSTSCATRQSQADDLSAYVSSTNTMPTLLLGDLNDEVKPGVGICTSIDTLNAIETNSNVKFLTQSPTVDTTRFTNIPYSSTIDHLVVNGSFEAWLHSARGSWLADIIDHGDQQISDHQPALLWIKLR</sequence>
<evidence type="ECO:0000256" key="1">
    <source>
        <dbReference type="SAM" id="MobiDB-lite"/>
    </source>
</evidence>
<dbReference type="InterPro" id="IPR036116">
    <property type="entry name" value="FN3_sf"/>
</dbReference>
<dbReference type="PROSITE" id="PS51257">
    <property type="entry name" value="PROKAR_LIPOPROTEIN"/>
    <property type="match status" value="1"/>
</dbReference>
<reference evidence="3 4" key="1">
    <citation type="submission" date="2012-06" db="EMBL/GenBank/DDBJ databases">
        <title>The complete chromosome of genome of Turneriella parva DSM 21527.</title>
        <authorList>
            <consortium name="US DOE Joint Genome Institute (JGI-PGF)"/>
            <person name="Lucas S."/>
            <person name="Han J."/>
            <person name="Lapidus A."/>
            <person name="Bruce D."/>
            <person name="Goodwin L."/>
            <person name="Pitluck S."/>
            <person name="Peters L."/>
            <person name="Kyrpides N."/>
            <person name="Mavromatis K."/>
            <person name="Ivanova N."/>
            <person name="Mikhailova N."/>
            <person name="Chertkov O."/>
            <person name="Detter J.C."/>
            <person name="Tapia R."/>
            <person name="Han C."/>
            <person name="Land M."/>
            <person name="Hauser L."/>
            <person name="Markowitz V."/>
            <person name="Cheng J.-F."/>
            <person name="Hugenholtz P."/>
            <person name="Woyke T."/>
            <person name="Wu D."/>
            <person name="Gronow S."/>
            <person name="Wellnitz S."/>
            <person name="Brambilla E."/>
            <person name="Klenk H.-P."/>
            <person name="Eisen J.A."/>
        </authorList>
    </citation>
    <scope>NUCLEOTIDE SEQUENCE [LARGE SCALE GENOMIC DNA]</scope>
    <source>
        <strain evidence="4">ATCC BAA-1111 / DSM 21527 / NCTC 11395 / H</strain>
    </source>
</reference>
<protein>
    <submittedName>
        <fullName evidence="3">Endonuclease/exonuclease/phosphatase</fullName>
    </submittedName>
</protein>
<dbReference type="InterPro" id="IPR005135">
    <property type="entry name" value="Endo/exonuclease/phosphatase"/>
</dbReference>
<evidence type="ECO:0000259" key="2">
    <source>
        <dbReference type="PROSITE" id="PS50853"/>
    </source>
</evidence>
<dbReference type="SUPFAM" id="SSF56219">
    <property type="entry name" value="DNase I-like"/>
    <property type="match status" value="1"/>
</dbReference>
<feature type="region of interest" description="Disordered" evidence="1">
    <location>
        <begin position="32"/>
        <end position="51"/>
    </location>
</feature>
<dbReference type="Proteomes" id="UP000006048">
    <property type="component" value="Chromosome"/>
</dbReference>
<dbReference type="HOGENOM" id="CLU_647115_0_0_12"/>
<feature type="domain" description="Fibronectin type-III" evidence="2">
    <location>
        <begin position="51"/>
        <end position="147"/>
    </location>
</feature>
<evidence type="ECO:0000313" key="3">
    <source>
        <dbReference type="EMBL" id="AFM12091.1"/>
    </source>
</evidence>
<dbReference type="RefSeq" id="WP_014802605.1">
    <property type="nucleotide sequence ID" value="NC_018020.1"/>
</dbReference>
<name>I4B484_TURPD</name>
<dbReference type="Gene3D" id="2.60.40.10">
    <property type="entry name" value="Immunoglobulins"/>
    <property type="match status" value="1"/>
</dbReference>
<dbReference type="OrthoDB" id="2450at2"/>
<dbReference type="GO" id="GO:0004519">
    <property type="term" value="F:endonuclease activity"/>
    <property type="evidence" value="ECO:0007669"/>
    <property type="project" value="UniProtKB-KW"/>
</dbReference>
<dbReference type="AlphaFoldDB" id="I4B484"/>
<accession>I4B484</accession>
<keyword evidence="3" id="KW-0378">Hydrolase</keyword>
<dbReference type="Pfam" id="PF03372">
    <property type="entry name" value="Exo_endo_phos"/>
    <property type="match status" value="1"/>
</dbReference>
<dbReference type="PANTHER" id="PTHR11371:SF31">
    <property type="entry name" value="EXTRACELLULAR NUCLEASE"/>
    <property type="match status" value="1"/>
</dbReference>
<dbReference type="Gene3D" id="3.60.10.10">
    <property type="entry name" value="Endonuclease/exonuclease/phosphatase"/>
    <property type="match status" value="1"/>
</dbReference>
<dbReference type="STRING" id="869212.Turpa_1443"/>
<organism evidence="3 4">
    <name type="scientific">Turneriella parva (strain ATCC BAA-1111 / DSM 21527 / NCTC 11395 / H)</name>
    <name type="common">Leptospira parva</name>
    <dbReference type="NCBI Taxonomy" id="869212"/>
    <lineage>
        <taxon>Bacteria</taxon>
        <taxon>Pseudomonadati</taxon>
        <taxon>Spirochaetota</taxon>
        <taxon>Spirochaetia</taxon>
        <taxon>Leptospirales</taxon>
        <taxon>Leptospiraceae</taxon>
        <taxon>Turneriella</taxon>
    </lineage>
</organism>
<gene>
    <name evidence="3" type="ordered locus">Turpa_1443</name>
</gene>
<dbReference type="EMBL" id="CP002959">
    <property type="protein sequence ID" value="AFM12091.1"/>
    <property type="molecule type" value="Genomic_DNA"/>
</dbReference>
<dbReference type="InterPro" id="IPR003961">
    <property type="entry name" value="FN3_dom"/>
</dbReference>
<keyword evidence="3" id="KW-0540">Nuclease</keyword>
<dbReference type="InterPro" id="IPR036691">
    <property type="entry name" value="Endo/exonu/phosph_ase_sf"/>
</dbReference>
<keyword evidence="4" id="KW-1185">Reference proteome</keyword>
<proteinExistence type="predicted"/>
<keyword evidence="3" id="KW-0255">Endonuclease</keyword>
<dbReference type="InterPro" id="IPR013783">
    <property type="entry name" value="Ig-like_fold"/>
</dbReference>
<dbReference type="KEGG" id="tpx:Turpa_1443"/>
<evidence type="ECO:0000313" key="4">
    <source>
        <dbReference type="Proteomes" id="UP000006048"/>
    </source>
</evidence>
<dbReference type="PROSITE" id="PS50853">
    <property type="entry name" value="FN3"/>
    <property type="match status" value="1"/>
</dbReference>
<dbReference type="SUPFAM" id="SSF49265">
    <property type="entry name" value="Fibronectin type III"/>
    <property type="match status" value="1"/>
</dbReference>
<dbReference type="PANTHER" id="PTHR11371">
    <property type="entry name" value="DEOXYRIBONUCLEASE"/>
    <property type="match status" value="1"/>
</dbReference>